<keyword evidence="2" id="KW-1185">Reference proteome</keyword>
<gene>
    <name evidence="1" type="ORF">GSM42_16825</name>
</gene>
<accession>A0A6I4VUU4</accession>
<evidence type="ECO:0000313" key="1">
    <source>
        <dbReference type="EMBL" id="MXQ55347.1"/>
    </source>
</evidence>
<dbReference type="RefSeq" id="WP_160802697.1">
    <property type="nucleotide sequence ID" value="NZ_WUUL01000013.1"/>
</dbReference>
<sequence>MIEWWQFSEKGDTIQTKDGRRGVVFYVNRRIKYYQVICRDDNHELVPFEDVKVGGPATKFATGP</sequence>
<reference evidence="1 2" key="1">
    <citation type="submission" date="2019-12" db="EMBL/GenBank/DDBJ databases">
        <title>Whole-genome analyses of novel actinobacteria.</title>
        <authorList>
            <person name="Sahin N."/>
            <person name="Saygin H."/>
        </authorList>
    </citation>
    <scope>NUCLEOTIDE SEQUENCE [LARGE SCALE GENOMIC DNA]</scope>
    <source>
        <strain evidence="1 2">KC615</strain>
    </source>
</reference>
<evidence type="ECO:0000313" key="2">
    <source>
        <dbReference type="Proteomes" id="UP000430692"/>
    </source>
</evidence>
<dbReference type="AlphaFoldDB" id="A0A6I4VUU4"/>
<dbReference type="Proteomes" id="UP000430692">
    <property type="component" value="Unassembled WGS sequence"/>
</dbReference>
<proteinExistence type="predicted"/>
<comment type="caution">
    <text evidence="1">The sequence shown here is derived from an EMBL/GenBank/DDBJ whole genome shotgun (WGS) entry which is preliminary data.</text>
</comment>
<dbReference type="EMBL" id="WUUL01000013">
    <property type="protein sequence ID" value="MXQ55347.1"/>
    <property type="molecule type" value="Genomic_DNA"/>
</dbReference>
<protein>
    <submittedName>
        <fullName evidence="1">Uncharacterized protein</fullName>
    </submittedName>
</protein>
<name>A0A6I4VUU4_9BACL</name>
<organism evidence="1 2">
    <name type="scientific">Shimazuella alba</name>
    <dbReference type="NCBI Taxonomy" id="2690964"/>
    <lineage>
        <taxon>Bacteria</taxon>
        <taxon>Bacillati</taxon>
        <taxon>Bacillota</taxon>
        <taxon>Bacilli</taxon>
        <taxon>Bacillales</taxon>
        <taxon>Thermoactinomycetaceae</taxon>
        <taxon>Shimazuella</taxon>
    </lineage>
</organism>